<dbReference type="EMBL" id="CP031092">
    <property type="protein sequence ID" value="AXF54841.1"/>
    <property type="molecule type" value="Genomic_DNA"/>
</dbReference>
<accession>A0A345BV60</accession>
<dbReference type="SUPFAM" id="SSF53901">
    <property type="entry name" value="Thiolase-like"/>
    <property type="match status" value="1"/>
</dbReference>
<sequence length="343" mass="36327">MGGHVMFTGKQSWAFPSYPSILSSGVVTGPFEAQSPLNNTFDYIFDDRRMGETTFEKAQVVLMEEACQQAVQKAGKTMQDVAFIYGGDLINQDTGTSFAMRTLNVPYYGLFGACSTSMEALSLAAQAVEMGAPLVLAGTASHYAAIEKQFRYPIEYGAQRPPTAQRTVTAGGAALLAPNGSTNIVVTKSTIGKVVDHGLKDPYNLGGAMAPAAVDTILAHFDDFQVDENDYDLIITGDLGNVGRALALEWFRQEEHPMPEAKFQDCGLLIYDNAPEAMAGASGTGCSAAVIFGKILDDITKGRLKRVLAVATGALLSPVTSQQKESIPGIAHAVTLEAKGGAV</sequence>
<dbReference type="AlphaFoldDB" id="A0A345BV60"/>
<organism evidence="1 2">
    <name type="scientific">Salicibibacter kimchii</name>
    <dbReference type="NCBI Taxonomy" id="2099786"/>
    <lineage>
        <taxon>Bacteria</taxon>
        <taxon>Bacillati</taxon>
        <taxon>Bacillota</taxon>
        <taxon>Bacilli</taxon>
        <taxon>Bacillales</taxon>
        <taxon>Bacillaceae</taxon>
        <taxon>Salicibibacter</taxon>
    </lineage>
</organism>
<dbReference type="InterPro" id="IPR010894">
    <property type="entry name" value="SpoVAD"/>
</dbReference>
<name>A0A345BV60_9BACI</name>
<dbReference type="Gene3D" id="3.40.47.40">
    <property type="entry name" value="Stage V sporulation protein AD"/>
    <property type="match status" value="1"/>
</dbReference>
<dbReference type="InterPro" id="IPR038369">
    <property type="entry name" value="SpoVAD_sf"/>
</dbReference>
<dbReference type="Pfam" id="PF07451">
    <property type="entry name" value="SpoVAD"/>
    <property type="match status" value="1"/>
</dbReference>
<dbReference type="InterPro" id="IPR016039">
    <property type="entry name" value="Thiolase-like"/>
</dbReference>
<dbReference type="Proteomes" id="UP000252100">
    <property type="component" value="Chromosome"/>
</dbReference>
<dbReference type="OrthoDB" id="9770068at2"/>
<protein>
    <submittedName>
        <fullName evidence="1">Stage V sporulation protein AD</fullName>
    </submittedName>
</protein>
<dbReference type="GO" id="GO:0016746">
    <property type="term" value="F:acyltransferase activity"/>
    <property type="evidence" value="ECO:0007669"/>
    <property type="project" value="InterPro"/>
</dbReference>
<evidence type="ECO:0000313" key="2">
    <source>
        <dbReference type="Proteomes" id="UP000252100"/>
    </source>
</evidence>
<keyword evidence="2" id="KW-1185">Reference proteome</keyword>
<dbReference type="NCBIfam" id="TIGR02845">
    <property type="entry name" value="spore_V_AD"/>
    <property type="match status" value="1"/>
</dbReference>
<gene>
    <name evidence="1" type="primary">spoVAD</name>
    <name evidence="1" type="ORF">DT065_01630</name>
</gene>
<dbReference type="PIRSF" id="PIRSF011570">
    <property type="entry name" value="SpoVAD"/>
    <property type="match status" value="1"/>
</dbReference>
<dbReference type="NCBIfam" id="NF006160">
    <property type="entry name" value="PRK08304.1"/>
    <property type="match status" value="1"/>
</dbReference>
<dbReference type="NCBIfam" id="NF009069">
    <property type="entry name" value="PRK12404.1"/>
    <property type="match status" value="1"/>
</dbReference>
<proteinExistence type="predicted"/>
<dbReference type="KEGG" id="rue:DT065_01630"/>
<evidence type="ECO:0000313" key="1">
    <source>
        <dbReference type="EMBL" id="AXF54841.1"/>
    </source>
</evidence>
<reference evidence="1 2" key="1">
    <citation type="journal article" date="2018" name="J. Microbiol.">
        <title>Salicibibacter kimchii gen. nov., sp. nov., a moderately halophilic and alkalitolerant bacterium in the family Bacillaceae, isolated from kimchi.</title>
        <authorList>
            <person name="Jang J.Y."/>
            <person name="Oh Y.J."/>
            <person name="Lim S.K."/>
            <person name="Park H.K."/>
            <person name="Lee C."/>
            <person name="Kim J.Y."/>
            <person name="Lee M.A."/>
            <person name="Choi H.J."/>
        </authorList>
    </citation>
    <scope>NUCLEOTIDE SEQUENCE [LARGE SCALE GENOMIC DNA]</scope>
    <source>
        <strain evidence="1 2">NKC1-1</strain>
    </source>
</reference>